<evidence type="ECO:0000256" key="6">
    <source>
        <dbReference type="ARBA" id="ARBA00022737"/>
    </source>
</evidence>
<dbReference type="GO" id="GO:0005737">
    <property type="term" value="C:cytoplasm"/>
    <property type="evidence" value="ECO:0007669"/>
    <property type="project" value="UniProtKB-SubCell"/>
</dbReference>
<evidence type="ECO:0000259" key="16">
    <source>
        <dbReference type="PROSITE" id="PS50076"/>
    </source>
</evidence>
<evidence type="ECO:0000256" key="12">
    <source>
        <dbReference type="ARBA" id="ARBA00067609"/>
    </source>
</evidence>
<dbReference type="CDD" id="cd06257">
    <property type="entry name" value="DnaJ"/>
    <property type="match status" value="1"/>
</dbReference>
<comment type="function">
    <text evidence="13">Participates actively in the response to hyperosmotic and heat shock by preventing the aggregation of stress-denatured proteins and by disaggregating proteins, also in an autonomous, DnaK-independent fashion. Unfolded proteins bind initially to DnaJ; upon interaction with the DnaJ-bound protein, DnaK hydrolyzes its bound ATP, resulting in the formation of a stable complex. GrpE releases ADP from DnaK; ATP binding to DnaK triggers the release of the substrate protein, thus completing the reaction cycle. Several rounds of ATP-dependent interactions between DnaJ, DnaK and GrpE are required for fully efficient folding. Also involved, together with DnaK and GrpE, in the DNA replication of plasmids through activation of initiation proteins.</text>
</comment>
<comment type="subcellular location">
    <subcellularLocation>
        <location evidence="1 13">Cytoplasm</location>
    </subcellularLocation>
</comment>
<dbReference type="GO" id="GO:0031072">
    <property type="term" value="F:heat shock protein binding"/>
    <property type="evidence" value="ECO:0007669"/>
    <property type="project" value="InterPro"/>
</dbReference>
<comment type="similarity">
    <text evidence="11 13">Belongs to the DnaJ family.</text>
</comment>
<feature type="binding site" evidence="13">
    <location>
        <position position="166"/>
    </location>
    <ligand>
        <name>Zn(2+)</name>
        <dbReference type="ChEBI" id="CHEBI:29105"/>
        <label>1</label>
    </ligand>
</feature>
<dbReference type="FunFam" id="2.60.260.20:FF:000004">
    <property type="entry name" value="Molecular chaperone DnaJ"/>
    <property type="match status" value="1"/>
</dbReference>
<dbReference type="Pfam" id="PF00684">
    <property type="entry name" value="DnaJ_CXXCXGXG"/>
    <property type="match status" value="1"/>
</dbReference>
<evidence type="ECO:0000256" key="7">
    <source>
        <dbReference type="ARBA" id="ARBA00022771"/>
    </source>
</evidence>
<dbReference type="InterPro" id="IPR012724">
    <property type="entry name" value="DnaJ"/>
</dbReference>
<feature type="repeat" description="CXXCXGXG motif" evidence="13">
    <location>
        <begin position="179"/>
        <end position="186"/>
    </location>
</feature>
<dbReference type="GO" id="GO:0005524">
    <property type="term" value="F:ATP binding"/>
    <property type="evidence" value="ECO:0007669"/>
    <property type="project" value="InterPro"/>
</dbReference>
<keyword evidence="15" id="KW-0175">Coiled coil</keyword>
<evidence type="ECO:0000256" key="10">
    <source>
        <dbReference type="ARBA" id="ARBA00023186"/>
    </source>
</evidence>
<evidence type="ECO:0000256" key="9">
    <source>
        <dbReference type="ARBA" id="ARBA00023016"/>
    </source>
</evidence>
<dbReference type="InterPro" id="IPR008971">
    <property type="entry name" value="HSP40/DnaJ_pept-bd"/>
</dbReference>
<dbReference type="InterPro" id="IPR036410">
    <property type="entry name" value="HSP_DnaJ_Cys-rich_dom_sf"/>
</dbReference>
<proteinExistence type="inferred from homology"/>
<evidence type="ECO:0000256" key="1">
    <source>
        <dbReference type="ARBA" id="ARBA00004496"/>
    </source>
</evidence>
<dbReference type="Gene3D" id="2.10.230.10">
    <property type="entry name" value="Heat shock protein DnaJ, cysteine-rich domain"/>
    <property type="match status" value="1"/>
</dbReference>
<feature type="domain" description="J" evidence="16">
    <location>
        <begin position="5"/>
        <end position="75"/>
    </location>
</feature>
<dbReference type="SMART" id="SM00271">
    <property type="entry name" value="DnaJ"/>
    <property type="match status" value="1"/>
</dbReference>
<feature type="repeat" description="CXXCXGXG motif" evidence="13">
    <location>
        <begin position="163"/>
        <end position="170"/>
    </location>
</feature>
<keyword evidence="7 13" id="KW-0863">Zinc-finger</keyword>
<organism evidence="18">
    <name type="scientific">Fusobacterium hwasookii ChDC F174</name>
    <dbReference type="NCBI Taxonomy" id="1307442"/>
    <lineage>
        <taxon>Bacteria</taxon>
        <taxon>Fusobacteriati</taxon>
        <taxon>Fusobacteriota</taxon>
        <taxon>Fusobacteriia</taxon>
        <taxon>Fusobacteriales</taxon>
        <taxon>Fusobacteriaceae</taxon>
        <taxon>Fusobacterium</taxon>
    </lineage>
</organism>
<dbReference type="GO" id="GO:0051082">
    <property type="term" value="F:unfolded protein binding"/>
    <property type="evidence" value="ECO:0007669"/>
    <property type="project" value="UniProtKB-UniRule"/>
</dbReference>
<dbReference type="InterPro" id="IPR001623">
    <property type="entry name" value="DnaJ_domain"/>
</dbReference>
<dbReference type="Proteomes" id="UP000063275">
    <property type="component" value="Chromosome"/>
</dbReference>
<dbReference type="SUPFAM" id="SSF57938">
    <property type="entry name" value="DnaJ/Hsp40 cysteine-rich domain"/>
    <property type="match status" value="1"/>
</dbReference>
<comment type="subunit">
    <text evidence="2 13">Homodimer.</text>
</comment>
<dbReference type="FunFam" id="1.10.287.110:FF:000031">
    <property type="entry name" value="Molecular chaperone DnaJ"/>
    <property type="match status" value="1"/>
</dbReference>
<keyword evidence="5 13" id="KW-0479">Metal-binding</keyword>
<keyword evidence="6 13" id="KW-0677">Repeat</keyword>
<dbReference type="RefSeq" id="WP_029493561.1">
    <property type="nucleotide sequence ID" value="NZ_ATKF01000092.1"/>
</dbReference>
<feature type="domain" description="CR-type" evidence="17">
    <location>
        <begin position="150"/>
        <end position="231"/>
    </location>
</feature>
<evidence type="ECO:0000256" key="13">
    <source>
        <dbReference type="HAMAP-Rule" id="MF_01152"/>
    </source>
</evidence>
<dbReference type="PRINTS" id="PR00625">
    <property type="entry name" value="JDOMAIN"/>
</dbReference>
<dbReference type="NCBIfam" id="NF008035">
    <property type="entry name" value="PRK10767.1"/>
    <property type="match status" value="1"/>
</dbReference>
<evidence type="ECO:0000313" key="19">
    <source>
        <dbReference type="Proteomes" id="UP000063275"/>
    </source>
</evidence>
<dbReference type="GO" id="GO:0006260">
    <property type="term" value="P:DNA replication"/>
    <property type="evidence" value="ECO:0007669"/>
    <property type="project" value="UniProtKB-KW"/>
</dbReference>
<evidence type="ECO:0000256" key="15">
    <source>
        <dbReference type="SAM" id="Coils"/>
    </source>
</evidence>
<gene>
    <name evidence="13" type="primary">dnaJ</name>
    <name evidence="18" type="ORF">RN87_02930</name>
</gene>
<feature type="zinc finger region" description="CR-type" evidence="14">
    <location>
        <begin position="150"/>
        <end position="231"/>
    </location>
</feature>
<evidence type="ECO:0000259" key="17">
    <source>
        <dbReference type="PROSITE" id="PS51188"/>
    </source>
</evidence>
<sequence>MAKRDYYEVLGVDKSASENDIKKAYRKAAMKYHPDKFANASDAEKKDAEEKFKEINEAYQVLSDSQKKQQYDQFGHAAFEQGGAGFGGGGFGGFDFGDIFGDIFGGGGGGGFGGFEGFSGFGGSSRRNYVEPGNDLRYNLEITLEEAAKGVEKIIKYKRTGKCEHCHGTGGEDNKMKTCPTCNGQGTVRTQQRTILGVMQSQSVCPDCHGKGEIPEKKCKHCHGTGTAKETVEKKVNVPAGIDDGQKLKYAGLGEASQNGGPNGDLYVVIRIKSHDIFVRDGENLYCEVPISYSTAVLGGEVEIPTLNGKKMIKVPEGTESGKLLKVRGEGIKSLRGYGQGDIIVKITIETPTKLTDKQKELLQKFEESLNEKNYEHKSSFMKKVKRFIKDIID</sequence>
<dbReference type="PANTHER" id="PTHR43096">
    <property type="entry name" value="DNAJ HOMOLOG 1, MITOCHONDRIAL-RELATED"/>
    <property type="match status" value="1"/>
</dbReference>
<evidence type="ECO:0000313" key="18">
    <source>
        <dbReference type="EMBL" id="ALQ39537.1"/>
    </source>
</evidence>
<name>A0A0S2ZLG4_9FUSO</name>
<dbReference type="Pfam" id="PF00226">
    <property type="entry name" value="DnaJ"/>
    <property type="match status" value="1"/>
</dbReference>
<dbReference type="InterPro" id="IPR036869">
    <property type="entry name" value="J_dom_sf"/>
</dbReference>
<dbReference type="EMBL" id="CP013331">
    <property type="protein sequence ID" value="ALQ39537.1"/>
    <property type="molecule type" value="Genomic_DNA"/>
</dbReference>
<keyword evidence="4 13" id="KW-0235">DNA replication</keyword>
<feature type="binding site" evidence="13">
    <location>
        <position position="208"/>
    </location>
    <ligand>
        <name>Zn(2+)</name>
        <dbReference type="ChEBI" id="CHEBI:29105"/>
        <label>2</label>
    </ligand>
</feature>
<feature type="binding site" evidence="13">
    <location>
        <position position="219"/>
    </location>
    <ligand>
        <name>Zn(2+)</name>
        <dbReference type="ChEBI" id="CHEBI:29105"/>
        <label>1</label>
    </ligand>
</feature>
<dbReference type="GO" id="GO:0009408">
    <property type="term" value="P:response to heat"/>
    <property type="evidence" value="ECO:0007669"/>
    <property type="project" value="InterPro"/>
</dbReference>
<dbReference type="GO" id="GO:0042026">
    <property type="term" value="P:protein refolding"/>
    <property type="evidence" value="ECO:0007669"/>
    <property type="project" value="TreeGrafter"/>
</dbReference>
<feature type="binding site" evidence="13">
    <location>
        <position position="222"/>
    </location>
    <ligand>
        <name>Zn(2+)</name>
        <dbReference type="ChEBI" id="CHEBI:29105"/>
        <label>1</label>
    </ligand>
</feature>
<evidence type="ECO:0000256" key="11">
    <source>
        <dbReference type="ARBA" id="ARBA00061004"/>
    </source>
</evidence>
<dbReference type="CDD" id="cd10747">
    <property type="entry name" value="DnaJ_C"/>
    <property type="match status" value="1"/>
</dbReference>
<dbReference type="SUPFAM" id="SSF46565">
    <property type="entry name" value="Chaperone J-domain"/>
    <property type="match status" value="1"/>
</dbReference>
<dbReference type="FunFam" id="2.10.230.10:FF:000002">
    <property type="entry name" value="Molecular chaperone DnaJ"/>
    <property type="match status" value="1"/>
</dbReference>
<evidence type="ECO:0000256" key="8">
    <source>
        <dbReference type="ARBA" id="ARBA00022833"/>
    </source>
</evidence>
<dbReference type="OrthoDB" id="9779889at2"/>
<accession>A0A0S2ZLG4</accession>
<comment type="cofactor">
    <cofactor evidence="13">
        <name>Zn(2+)</name>
        <dbReference type="ChEBI" id="CHEBI:29105"/>
    </cofactor>
    <text evidence="13">Binds 2 Zn(2+) ions per monomer.</text>
</comment>
<feature type="repeat" description="CXXCXGXG motif" evidence="13">
    <location>
        <begin position="205"/>
        <end position="212"/>
    </location>
</feature>
<feature type="binding site" evidence="13">
    <location>
        <position position="205"/>
    </location>
    <ligand>
        <name>Zn(2+)</name>
        <dbReference type="ChEBI" id="CHEBI:29105"/>
        <label>2</label>
    </ligand>
</feature>
<comment type="domain">
    <text evidence="13">The J domain is necessary and sufficient to stimulate DnaK ATPase activity. Zinc center 1 plays an important role in the autonomous, DnaK-independent chaperone activity of DnaJ. Zinc center 2 is essential for interaction with DnaK and for DnaJ activity.</text>
</comment>
<keyword evidence="8 13" id="KW-0862">Zinc</keyword>
<feature type="binding site" evidence="13">
    <location>
        <position position="179"/>
    </location>
    <ligand>
        <name>Zn(2+)</name>
        <dbReference type="ChEBI" id="CHEBI:29105"/>
        <label>2</label>
    </ligand>
</feature>
<evidence type="ECO:0000256" key="2">
    <source>
        <dbReference type="ARBA" id="ARBA00011738"/>
    </source>
</evidence>
<dbReference type="PROSITE" id="PS51188">
    <property type="entry name" value="ZF_CR"/>
    <property type="match status" value="1"/>
</dbReference>
<dbReference type="Gene3D" id="1.10.287.110">
    <property type="entry name" value="DnaJ domain"/>
    <property type="match status" value="1"/>
</dbReference>
<dbReference type="Gene3D" id="2.60.260.20">
    <property type="entry name" value="Urease metallochaperone UreE, N-terminal domain"/>
    <property type="match status" value="2"/>
</dbReference>
<dbReference type="InterPro" id="IPR018253">
    <property type="entry name" value="DnaJ_domain_CS"/>
</dbReference>
<protein>
    <recommendedName>
        <fullName evidence="12 13">Chaperone protein DnaJ</fullName>
    </recommendedName>
</protein>
<evidence type="ECO:0000256" key="4">
    <source>
        <dbReference type="ARBA" id="ARBA00022705"/>
    </source>
</evidence>
<dbReference type="PROSITE" id="PS00636">
    <property type="entry name" value="DNAJ_1"/>
    <property type="match status" value="1"/>
</dbReference>
<dbReference type="NCBIfam" id="TIGR02349">
    <property type="entry name" value="DnaJ_bact"/>
    <property type="match status" value="1"/>
</dbReference>
<dbReference type="SUPFAM" id="SSF49493">
    <property type="entry name" value="HSP40/DnaJ peptide-binding domain"/>
    <property type="match status" value="2"/>
</dbReference>
<keyword evidence="3 13" id="KW-0963">Cytoplasm</keyword>
<feature type="binding site" evidence="13">
    <location>
        <position position="163"/>
    </location>
    <ligand>
        <name>Zn(2+)</name>
        <dbReference type="ChEBI" id="CHEBI:29105"/>
        <label>1</label>
    </ligand>
</feature>
<keyword evidence="9 13" id="KW-0346">Stress response</keyword>
<feature type="binding site" evidence="13">
    <location>
        <position position="182"/>
    </location>
    <ligand>
        <name>Zn(2+)</name>
        <dbReference type="ChEBI" id="CHEBI:29105"/>
        <label>2</label>
    </ligand>
</feature>
<dbReference type="Pfam" id="PF01556">
    <property type="entry name" value="DnaJ_C"/>
    <property type="match status" value="1"/>
</dbReference>
<keyword evidence="10 13" id="KW-0143">Chaperone</keyword>
<feature type="coiled-coil region" evidence="15">
    <location>
        <begin position="38"/>
        <end position="65"/>
    </location>
</feature>
<reference evidence="18 19" key="1">
    <citation type="submission" date="2015-11" db="EMBL/GenBank/DDBJ databases">
        <authorList>
            <person name="Zhang Y."/>
            <person name="Guo Z."/>
        </authorList>
    </citation>
    <scope>NUCLEOTIDE SEQUENCE [LARGE SCALE GENOMIC DNA]</scope>
    <source>
        <strain evidence="18 19">ChDC F174</strain>
    </source>
</reference>
<feature type="repeat" description="CXXCXGXG motif" evidence="13">
    <location>
        <begin position="219"/>
        <end position="226"/>
    </location>
</feature>
<evidence type="ECO:0000256" key="14">
    <source>
        <dbReference type="PROSITE-ProRule" id="PRU00546"/>
    </source>
</evidence>
<dbReference type="KEGG" id="fhw:RN87_02930"/>
<dbReference type="HAMAP" id="MF_01152">
    <property type="entry name" value="DnaJ"/>
    <property type="match status" value="1"/>
</dbReference>
<dbReference type="GO" id="GO:0008270">
    <property type="term" value="F:zinc ion binding"/>
    <property type="evidence" value="ECO:0007669"/>
    <property type="project" value="UniProtKB-UniRule"/>
</dbReference>
<dbReference type="InterPro" id="IPR001305">
    <property type="entry name" value="HSP_DnaJ_Cys-rich_dom"/>
</dbReference>
<dbReference type="AlphaFoldDB" id="A0A0S2ZLG4"/>
<evidence type="ECO:0000256" key="3">
    <source>
        <dbReference type="ARBA" id="ARBA00022490"/>
    </source>
</evidence>
<dbReference type="InterPro" id="IPR002939">
    <property type="entry name" value="DnaJ_C"/>
</dbReference>
<evidence type="ECO:0000256" key="5">
    <source>
        <dbReference type="ARBA" id="ARBA00022723"/>
    </source>
</evidence>
<dbReference type="PROSITE" id="PS50076">
    <property type="entry name" value="DNAJ_2"/>
    <property type="match status" value="1"/>
</dbReference>
<dbReference type="PANTHER" id="PTHR43096:SF48">
    <property type="entry name" value="CHAPERONE PROTEIN DNAJ"/>
    <property type="match status" value="1"/>
</dbReference>